<dbReference type="STRING" id="9627.ENSVVUP00000032668"/>
<gene>
    <name evidence="3" type="primary">NCKAP1L</name>
</gene>
<proteinExistence type="predicted"/>
<dbReference type="Pfam" id="PF09735">
    <property type="entry name" value="Nckap1"/>
    <property type="match status" value="1"/>
</dbReference>
<keyword evidence="2" id="KW-1185">Reference proteome</keyword>
<evidence type="ECO:0000256" key="1">
    <source>
        <dbReference type="SAM" id="MobiDB-lite"/>
    </source>
</evidence>
<dbReference type="GeneID" id="112911285"/>
<dbReference type="InterPro" id="IPR019137">
    <property type="entry name" value="Nck-associated_protein-1"/>
</dbReference>
<dbReference type="PANTHER" id="PTHR12093:SF9">
    <property type="entry name" value="NCK-ASSOCIATED PROTEIN 1-LIKE"/>
    <property type="match status" value="1"/>
</dbReference>
<evidence type="ECO:0000313" key="2">
    <source>
        <dbReference type="Proteomes" id="UP001652641"/>
    </source>
</evidence>
<accession>A0A3Q7RD62</accession>
<dbReference type="PANTHER" id="PTHR12093">
    <property type="entry name" value="NCK-ASSOCIATED PROTEIN 1"/>
    <property type="match status" value="1"/>
</dbReference>
<sequence>MSLTSAYQHKLAEKLTILNDRGQGVLIRMYNIKKTCSDPKSKPPFLLEKSMESSLKYINKKFPNIDVRNSTQHLGPVHREKAEIIRFLTNYYQSFVDVMEFRDHVYELLNTIDACQCHFDINLNFDFTQSYLDLIVTYTSVILLLSRIEDRRVLIGMYNCAHEMLHGHSDPSFARLGQMVLEYDHPLKKLTEEFGPHTKAVSEALLSLHFLFVRRNQGAEQWRSAQLLSLISTPPAMINPANSDTMACEYLSVEVMERWIIIGFLLCSGCLNSNSQCQKLWKLCLQGSLYITLIREDVLQVHKVTEDLFSSWKGYGKRVADIKESKEHVIANSGQFHCQRRQFLRMAVKELETVLTDEPGLLGPKALYVFMALSFIRDEVTWLVRHTENVTKTKTPEDYTDSSIAELLFLLEEIRALVRRHIKVIQQYHLQYLARFDALVLSDIIQNLSVCPEEESIIMSSFVSTLSSLNLKQVDSGEKFEFSGLRLDWFRLQAYTSVAKAPLHLHENPDLAKVMNLIVFHSRMLDSVEKVLVETSDLSTFCFHLRTFEKMFTMTLEEPTMLRYAIAFPLICAHFVHCTHEMCPEEYPHLKNHSLHHCNSFLEELAKQTSNCVLEICAEQRNLSEQLLPKHCATTISKAKNKKMKQKQTPRKGEPERDKPGAESHRKNRSIVTNMDKLHLHLTELALTMSHVHSFSVFEHTIFPSEYLSSHLEARLNRAIVWLAGYNAATQEIARPSELLAGVKAYISFIQSLAQFVGADVSRVIRNALLQQTQPLDSCGEQTITTLYTNWYLEGLLRQASSGTITLAPAMQAFVSLPREGEQNFSAEEFSDVSEMRALAELLGPYGMKFLSENLMWHVTSQIVELKKLVVENMDVLVQIRSNFSRADLMASLLPQLTGADNVLKRMTIIGVILTFRAMAQEGLREVFSSHCPFLMGPIECLKEFVTADTDIKVTLSIFELASAAGVGCDIDPALVAAIANLKADTSSPEEEYKVACLLLVFLAASLPLLATDPASFFSIEKDGYNNNIHCLTKAIIQVSAALFTLYNKNIETHLKEFLVVASVSLLQLGQETDKLKTRNRESISLLMRLVVEESSFLTLDMLESCFPYVLLRNAYREVSRAFHLNRVAASTH</sequence>
<reference key="1">
    <citation type="submission" date="2019-01" db="UniProtKB">
        <authorList>
            <consortium name="RefSeq"/>
        </authorList>
    </citation>
    <scope>IDENTIFICATION</scope>
</reference>
<dbReference type="OMA" id="LIWHVAS"/>
<feature type="compositionally biased region" description="Basic residues" evidence="1">
    <location>
        <begin position="639"/>
        <end position="650"/>
    </location>
</feature>
<reference evidence="3" key="2">
    <citation type="submission" date="2025-08" db="UniProtKB">
        <authorList>
            <consortium name="RefSeq"/>
        </authorList>
    </citation>
    <scope>IDENTIFICATION</scope>
    <source>
        <tissue evidence="3">Cell line</tissue>
    </source>
</reference>
<feature type="compositionally biased region" description="Basic and acidic residues" evidence="1">
    <location>
        <begin position="651"/>
        <end position="665"/>
    </location>
</feature>
<evidence type="ECO:0000313" key="3">
    <source>
        <dbReference type="RefSeq" id="XP_025843532.2"/>
    </source>
</evidence>
<name>A0A3Q7RD62_VULVU</name>
<dbReference type="RefSeq" id="XP_025843532.2">
    <property type="nucleotide sequence ID" value="XM_025987747.2"/>
</dbReference>
<organism evidence="2 3">
    <name type="scientific">Vulpes vulpes</name>
    <name type="common">Red fox</name>
    <dbReference type="NCBI Taxonomy" id="9627"/>
    <lineage>
        <taxon>Eukaryota</taxon>
        <taxon>Metazoa</taxon>
        <taxon>Chordata</taxon>
        <taxon>Craniata</taxon>
        <taxon>Vertebrata</taxon>
        <taxon>Euteleostomi</taxon>
        <taxon>Mammalia</taxon>
        <taxon>Eutheria</taxon>
        <taxon>Laurasiatheria</taxon>
        <taxon>Carnivora</taxon>
        <taxon>Caniformia</taxon>
        <taxon>Canidae</taxon>
        <taxon>Vulpes</taxon>
    </lineage>
</organism>
<feature type="region of interest" description="Disordered" evidence="1">
    <location>
        <begin position="638"/>
        <end position="670"/>
    </location>
</feature>
<protein>
    <submittedName>
        <fullName evidence="3">Nck-associated protein 1-like</fullName>
    </submittedName>
</protein>
<dbReference type="Proteomes" id="UP001652641">
    <property type="component" value="Chromosome 8"/>
</dbReference>